<keyword evidence="3" id="KW-0804">Transcription</keyword>
<evidence type="ECO:0000256" key="4">
    <source>
        <dbReference type="PROSITE-ProRule" id="PRU00335"/>
    </source>
</evidence>
<evidence type="ECO:0000256" key="5">
    <source>
        <dbReference type="SAM" id="MobiDB-lite"/>
    </source>
</evidence>
<dbReference type="SUPFAM" id="SSF48498">
    <property type="entry name" value="Tetracyclin repressor-like, C-terminal domain"/>
    <property type="match status" value="1"/>
</dbReference>
<dbReference type="PANTHER" id="PTHR30055">
    <property type="entry name" value="HTH-TYPE TRANSCRIPTIONAL REGULATOR RUTR"/>
    <property type="match status" value="1"/>
</dbReference>
<keyword evidence="8" id="KW-1185">Reference proteome</keyword>
<evidence type="ECO:0000259" key="6">
    <source>
        <dbReference type="PROSITE" id="PS50977"/>
    </source>
</evidence>
<dbReference type="PANTHER" id="PTHR30055:SF234">
    <property type="entry name" value="HTH-TYPE TRANSCRIPTIONAL REGULATOR BETI"/>
    <property type="match status" value="1"/>
</dbReference>
<proteinExistence type="predicted"/>
<keyword evidence="1" id="KW-0805">Transcription regulation</keyword>
<evidence type="ECO:0000256" key="1">
    <source>
        <dbReference type="ARBA" id="ARBA00023015"/>
    </source>
</evidence>
<dbReference type="PROSITE" id="PS50977">
    <property type="entry name" value="HTH_TETR_2"/>
    <property type="match status" value="1"/>
</dbReference>
<dbReference type="EMBL" id="JACIDU010000018">
    <property type="protein sequence ID" value="MBB4105261.1"/>
    <property type="molecule type" value="Genomic_DNA"/>
</dbReference>
<dbReference type="Pfam" id="PF00440">
    <property type="entry name" value="TetR_N"/>
    <property type="match status" value="1"/>
</dbReference>
<dbReference type="GO" id="GO:0000976">
    <property type="term" value="F:transcription cis-regulatory region binding"/>
    <property type="evidence" value="ECO:0007669"/>
    <property type="project" value="TreeGrafter"/>
</dbReference>
<dbReference type="PRINTS" id="PR00455">
    <property type="entry name" value="HTHTETR"/>
</dbReference>
<dbReference type="RefSeq" id="WP_183794583.1">
    <property type="nucleotide sequence ID" value="NZ_JACIDU010000018.1"/>
</dbReference>
<name>A0A7W6P3U0_9HYPH</name>
<dbReference type="InterPro" id="IPR036271">
    <property type="entry name" value="Tet_transcr_reg_TetR-rel_C_sf"/>
</dbReference>
<reference evidence="7 8" key="1">
    <citation type="submission" date="2020-08" db="EMBL/GenBank/DDBJ databases">
        <title>Genomic Encyclopedia of Type Strains, Phase IV (KMG-IV): sequencing the most valuable type-strain genomes for metagenomic binning, comparative biology and taxonomic classification.</title>
        <authorList>
            <person name="Goeker M."/>
        </authorList>
    </citation>
    <scope>NUCLEOTIDE SEQUENCE [LARGE SCALE GENOMIC DNA]</scope>
    <source>
        <strain evidence="7 8">DSM 26385</strain>
    </source>
</reference>
<dbReference type="Proteomes" id="UP000584824">
    <property type="component" value="Unassembled WGS sequence"/>
</dbReference>
<evidence type="ECO:0000256" key="3">
    <source>
        <dbReference type="ARBA" id="ARBA00023163"/>
    </source>
</evidence>
<dbReference type="AlphaFoldDB" id="A0A7W6P3U0"/>
<dbReference type="GO" id="GO:0003700">
    <property type="term" value="F:DNA-binding transcription factor activity"/>
    <property type="evidence" value="ECO:0007669"/>
    <property type="project" value="TreeGrafter"/>
</dbReference>
<evidence type="ECO:0000313" key="8">
    <source>
        <dbReference type="Proteomes" id="UP000584824"/>
    </source>
</evidence>
<feature type="domain" description="HTH tetR-type" evidence="6">
    <location>
        <begin position="24"/>
        <end position="84"/>
    </location>
</feature>
<protein>
    <submittedName>
        <fullName evidence="7">AcrR family transcriptional regulator</fullName>
    </submittedName>
</protein>
<evidence type="ECO:0000256" key="2">
    <source>
        <dbReference type="ARBA" id="ARBA00023125"/>
    </source>
</evidence>
<feature type="compositionally biased region" description="Basic and acidic residues" evidence="5">
    <location>
        <begin position="1"/>
        <end position="13"/>
    </location>
</feature>
<gene>
    <name evidence="7" type="ORF">GGQ66_003848</name>
</gene>
<dbReference type="Gene3D" id="1.10.357.10">
    <property type="entry name" value="Tetracycline Repressor, domain 2"/>
    <property type="match status" value="1"/>
</dbReference>
<accession>A0A7W6P3U0</accession>
<dbReference type="InterPro" id="IPR001647">
    <property type="entry name" value="HTH_TetR"/>
</dbReference>
<feature type="DNA-binding region" description="H-T-H motif" evidence="4">
    <location>
        <begin position="47"/>
        <end position="66"/>
    </location>
</feature>
<dbReference type="InterPro" id="IPR050109">
    <property type="entry name" value="HTH-type_TetR-like_transc_reg"/>
</dbReference>
<dbReference type="InterPro" id="IPR009057">
    <property type="entry name" value="Homeodomain-like_sf"/>
</dbReference>
<comment type="caution">
    <text evidence="7">The sequence shown here is derived from an EMBL/GenBank/DDBJ whole genome shotgun (WGS) entry which is preliminary data.</text>
</comment>
<dbReference type="SUPFAM" id="SSF46689">
    <property type="entry name" value="Homeodomain-like"/>
    <property type="match status" value="1"/>
</dbReference>
<keyword evidence="2 4" id="KW-0238">DNA-binding</keyword>
<organism evidence="7 8">
    <name type="scientific">Allorhizobium borbori</name>
    <dbReference type="NCBI Taxonomy" id="485907"/>
    <lineage>
        <taxon>Bacteria</taxon>
        <taxon>Pseudomonadati</taxon>
        <taxon>Pseudomonadota</taxon>
        <taxon>Alphaproteobacteria</taxon>
        <taxon>Hyphomicrobiales</taxon>
        <taxon>Rhizobiaceae</taxon>
        <taxon>Rhizobium/Agrobacterium group</taxon>
        <taxon>Allorhizobium</taxon>
    </lineage>
</organism>
<evidence type="ECO:0000313" key="7">
    <source>
        <dbReference type="EMBL" id="MBB4105261.1"/>
    </source>
</evidence>
<sequence length="212" mass="23454">MEHTDGTEKEATARTRGPSPEKTARTRAQIIQAAMEEFFEKGYADATMAGIATRAGLAKGTTYRYFDTKEALFAGVVRDIVTTPLDAAHDNPIGPEETVSAYCRRTLLPAMLIIEEKGRAGIARLVLTEARAFPYLAEVYKNEVYEPFVGRLLELAKLAARRGELKCDFMLQCPHLLAAPLWMGIVHNGLLCPEDQIETAAMFEAQVDLIFT</sequence>
<feature type="region of interest" description="Disordered" evidence="5">
    <location>
        <begin position="1"/>
        <end position="25"/>
    </location>
</feature>